<dbReference type="EMBL" id="JPQU01000024">
    <property type="protein sequence ID" value="KFE56745.1"/>
    <property type="molecule type" value="Genomic_DNA"/>
</dbReference>
<feature type="region of interest" description="Disordered" evidence="3">
    <location>
        <begin position="315"/>
        <end position="352"/>
    </location>
</feature>
<evidence type="ECO:0000256" key="3">
    <source>
        <dbReference type="SAM" id="MobiDB-lite"/>
    </source>
</evidence>
<organism evidence="5 6">
    <name type="scientific">Pseudomonas syringae</name>
    <dbReference type="NCBI Taxonomy" id="317"/>
    <lineage>
        <taxon>Bacteria</taxon>
        <taxon>Pseudomonadati</taxon>
        <taxon>Pseudomonadota</taxon>
        <taxon>Gammaproteobacteria</taxon>
        <taxon>Pseudomonadales</taxon>
        <taxon>Pseudomonadaceae</taxon>
        <taxon>Pseudomonas</taxon>
    </lineage>
</organism>
<evidence type="ECO:0000256" key="2">
    <source>
        <dbReference type="ARBA" id="ARBA00022837"/>
    </source>
</evidence>
<dbReference type="RefSeq" id="WP_032627410.1">
    <property type="nucleotide sequence ID" value="NZ_JPQU01000024.1"/>
</dbReference>
<evidence type="ECO:0000313" key="5">
    <source>
        <dbReference type="EMBL" id="KFE56745.1"/>
    </source>
</evidence>
<dbReference type="Pfam" id="PF05567">
    <property type="entry name" value="T4P_PilY1"/>
    <property type="match status" value="1"/>
</dbReference>
<dbReference type="Proteomes" id="UP000028631">
    <property type="component" value="Unassembled WGS sequence"/>
</dbReference>
<name>A0A085VMT2_PSESX</name>
<evidence type="ECO:0000256" key="1">
    <source>
        <dbReference type="ARBA" id="ARBA00022723"/>
    </source>
</evidence>
<dbReference type="InterPro" id="IPR008707">
    <property type="entry name" value="B-propeller_PilY1"/>
</dbReference>
<dbReference type="AlphaFoldDB" id="A0A085VMT2"/>
<proteinExistence type="predicted"/>
<accession>A0A085VMT2</accession>
<gene>
    <name evidence="5" type="ORF">IV01_07760</name>
</gene>
<evidence type="ECO:0000313" key="6">
    <source>
        <dbReference type="Proteomes" id="UP000028631"/>
    </source>
</evidence>
<evidence type="ECO:0000259" key="4">
    <source>
        <dbReference type="Pfam" id="PF05567"/>
    </source>
</evidence>
<dbReference type="OrthoDB" id="7156875at2"/>
<keyword evidence="2" id="KW-0106">Calcium</keyword>
<comment type="caution">
    <text evidence="5">The sequence shown here is derived from an EMBL/GenBank/DDBJ whole genome shotgun (WGS) entry which is preliminary data.</text>
</comment>
<dbReference type="PATRIC" id="fig|317.175.peg.1610"/>
<reference evidence="5 6" key="1">
    <citation type="submission" date="2014-07" db="EMBL/GenBank/DDBJ databases">
        <title>Draft Genome Sequences of Environmental Pseudomonas syringae strains.</title>
        <authorList>
            <person name="Baltrus D.A."/>
            <person name="Berge O."/>
            <person name="Morris C."/>
        </authorList>
    </citation>
    <scope>NUCLEOTIDE SEQUENCE [LARGE SCALE GENOMIC DNA]</scope>
    <source>
        <strain evidence="5 6">GAW0119</strain>
    </source>
</reference>
<dbReference type="GO" id="GO:0046872">
    <property type="term" value="F:metal ion binding"/>
    <property type="evidence" value="ECO:0007669"/>
    <property type="project" value="UniProtKB-KW"/>
</dbReference>
<keyword evidence="1" id="KW-0479">Metal-binding</keyword>
<sequence>MPIAKTLRCGLKYFYGVLLALYFIVPAQAAFAPSQVPLLSAPAVPPNLMLLVDNSGSMNNIIWASDFNPNTVRPKITYLYKYNVCGWYYCDGEKDILGDDTLILSQASSNRCDSGYYYIKRNGVEYCFKLPDPVDDANEGSTRYTADYLSYLIDLAPTVKKKDFTKGLIPNDFRMNVARAVAKDLVVNTTKIQGNTSIRIGLANFNPPTNDDAGPGGKISVDVKDLAEVKKTTYQAAVSATTAAQNVTDLTTAIGKLRSDSNTPLAETYYEVTRYFRGMKPYYNTTPAKYTSPIQYRCQKNFTVIVTDGLPTYDRNFPAPDEDPDDKLNTDRSLPNWDLKANDGANPKGDGEGDTLYLDDIAKFAYDIDMRKPADGTDLTLKNWDTAGFNPQNMITYTVGFTVANQMLMDAADINHGHGTYFQTNDSAGLTNSMAAALRDINAKAGSGGGGATNSTTLVPGIKFYQTLYDPADWRGTIKAYNINTTTGATEGLAWNTDETITSAAPKYESFNTSTFKPIPLLMTRFSTDQQTVLNNAVTQNQRTQYGIVGSDFIAWAAGTNKTGLRQRTRLLGDIVNSPLTSALPTSKTASDLADDTSYTNYLNTKASGMSYSLLVNANDGFMHVINPVDGSRRYAYMPSTVLPSLVTLSALDYGGGSHKFTVDGQLSVMDVKPSLSAPWQTVAFGGTGAGGKAYYAVNLYTAGSNDISALWEVQAPASANALNVFNDLGFAYSKPDVASMADGTGIVAIGNGYGSNTGLAVLYILNSTTGALISKISIPARTGETDNGLSSVKLLTDSKNVVQAAYAGDLRGRLWKFDLSSTTPLGWKVAYGTASNPLPLFTASGGVAQPITVQPVLVDHPSRTGKMVYFGTGKFIEAADKTTTDQQAFYAVWDNGVGNLAESNLVAQAVNSTGTAGSGINNGNTYFTSTRNDVDWATKKGWYLPLATSSPYLGERIIYPAQTSRERIIFTTAAVSSGDPCESTGTGRIFELDAAKGGMLSYQVLDTNGDNDVNNSDSIVSGLAFNSGIPNLAAIVAGVSPGNDNKYIIDSSGGGVTKLLEKGGTANVYQRIMWRQIQ</sequence>
<feature type="domain" description="PilY1 beta-propeller" evidence="4">
    <location>
        <begin position="572"/>
        <end position="902"/>
    </location>
</feature>
<keyword evidence="6" id="KW-1185">Reference proteome</keyword>
<protein>
    <submittedName>
        <fullName evidence="5">Pilus assembly protein</fullName>
    </submittedName>
</protein>